<accession>A0A7H1DT71</accession>
<name>A0A7H1DT71_9FLAO</name>
<dbReference type="KEGG" id="cmaq:H0S70_07130"/>
<keyword evidence="1" id="KW-1133">Transmembrane helix</keyword>
<keyword evidence="1" id="KW-0472">Membrane</keyword>
<evidence type="ECO:0000256" key="1">
    <source>
        <dbReference type="SAM" id="Phobius"/>
    </source>
</evidence>
<feature type="transmembrane region" description="Helical" evidence="1">
    <location>
        <begin position="38"/>
        <end position="58"/>
    </location>
</feature>
<dbReference type="EMBL" id="CP060203">
    <property type="protein sequence ID" value="QNS40179.1"/>
    <property type="molecule type" value="Genomic_DNA"/>
</dbReference>
<feature type="transmembrane region" description="Helical" evidence="1">
    <location>
        <begin position="6"/>
        <end position="26"/>
    </location>
</feature>
<keyword evidence="1" id="KW-0812">Transmembrane</keyword>
<protein>
    <recommendedName>
        <fullName evidence="4">PAS domain-containing protein</fullName>
    </recommendedName>
</protein>
<evidence type="ECO:0000313" key="2">
    <source>
        <dbReference type="EMBL" id="QNS40179.1"/>
    </source>
</evidence>
<organism evidence="2 3">
    <name type="scientific">Chryseobacterium manosquense</name>
    <dbReference type="NCBI Taxonomy" id="2754694"/>
    <lineage>
        <taxon>Bacteria</taxon>
        <taxon>Pseudomonadati</taxon>
        <taxon>Bacteroidota</taxon>
        <taxon>Flavobacteriia</taxon>
        <taxon>Flavobacteriales</taxon>
        <taxon>Weeksellaceae</taxon>
        <taxon>Chryseobacterium group</taxon>
        <taxon>Chryseobacterium</taxon>
    </lineage>
</organism>
<dbReference type="Proteomes" id="UP000516438">
    <property type="component" value="Chromosome"/>
</dbReference>
<gene>
    <name evidence="2" type="ORF">H0S70_07130</name>
</gene>
<dbReference type="RefSeq" id="WP_188320304.1">
    <property type="nucleotide sequence ID" value="NZ_CP060203.1"/>
</dbReference>
<evidence type="ECO:0008006" key="4">
    <source>
        <dbReference type="Google" id="ProtNLM"/>
    </source>
</evidence>
<feature type="transmembrane region" description="Helical" evidence="1">
    <location>
        <begin position="64"/>
        <end position="84"/>
    </location>
</feature>
<sequence>MSSDLHTFIQLFIVAGWITIFLYSFFRKWTYLTTAHRFLLPVVCLGFSALNTTLFNAVQFKTDWYSILFYLVQIATQVMLAFSFKHREMKIDKLHEAEMFLETFKAIADMLSREIWILEYDNHKMVYSNPIYKQLHNDFDGKALDESFHKDFVKIYLANNDKACSQKGIFHEFTEPTIYGDRQYWKMAKIIGDKCYIIGMGKGKLPTSLKASGL</sequence>
<keyword evidence="3" id="KW-1185">Reference proteome</keyword>
<reference evidence="2 3" key="1">
    <citation type="submission" date="2020-07" db="EMBL/GenBank/DDBJ databases">
        <title>Complete genome and description of Chryseobacterium manosquense strain Marseille-Q2069 sp. nov.</title>
        <authorList>
            <person name="Boxberger M."/>
        </authorList>
    </citation>
    <scope>NUCLEOTIDE SEQUENCE [LARGE SCALE GENOMIC DNA]</scope>
    <source>
        <strain evidence="2 3">Marseille-Q2069</strain>
    </source>
</reference>
<evidence type="ECO:0000313" key="3">
    <source>
        <dbReference type="Proteomes" id="UP000516438"/>
    </source>
</evidence>
<proteinExistence type="predicted"/>
<dbReference type="AlphaFoldDB" id="A0A7H1DT71"/>